<feature type="region of interest" description="Disordered" evidence="1">
    <location>
        <begin position="93"/>
        <end position="130"/>
    </location>
</feature>
<reference evidence="3 4" key="1">
    <citation type="journal article" date="2022" name="bioRxiv">
        <title>Genomics of Preaxostyla Flagellates Illuminates Evolutionary Transitions and the Path Towards Mitochondrial Loss.</title>
        <authorList>
            <person name="Novak L.V.F."/>
            <person name="Treitli S.C."/>
            <person name="Pyrih J."/>
            <person name="Halakuc P."/>
            <person name="Pipaliya S.V."/>
            <person name="Vacek V."/>
            <person name="Brzon O."/>
            <person name="Soukal P."/>
            <person name="Eme L."/>
            <person name="Dacks J.B."/>
            <person name="Karnkowska A."/>
            <person name="Elias M."/>
            <person name="Hampl V."/>
        </authorList>
    </citation>
    <scope>NUCLEOTIDE SEQUENCE [LARGE SCALE GENOMIC DNA]</scope>
    <source>
        <strain evidence="3">NAU3</strain>
        <tissue evidence="3">Gut</tissue>
    </source>
</reference>
<keyword evidence="2" id="KW-0812">Transmembrane</keyword>
<protein>
    <submittedName>
        <fullName evidence="3">Uncharacterized protein</fullName>
    </submittedName>
</protein>
<keyword evidence="2" id="KW-1133">Transmembrane helix</keyword>
<keyword evidence="2" id="KW-0472">Membrane</keyword>
<dbReference type="Proteomes" id="UP001281761">
    <property type="component" value="Unassembled WGS sequence"/>
</dbReference>
<evidence type="ECO:0000313" key="4">
    <source>
        <dbReference type="Proteomes" id="UP001281761"/>
    </source>
</evidence>
<accession>A0ABQ9XV16</accession>
<comment type="caution">
    <text evidence="3">The sequence shown here is derived from an EMBL/GenBank/DDBJ whole genome shotgun (WGS) entry which is preliminary data.</text>
</comment>
<dbReference type="EMBL" id="JARBJD010000068">
    <property type="protein sequence ID" value="KAK2955326.1"/>
    <property type="molecule type" value="Genomic_DNA"/>
</dbReference>
<feature type="compositionally biased region" description="Acidic residues" evidence="1">
    <location>
        <begin position="105"/>
        <end position="121"/>
    </location>
</feature>
<keyword evidence="4" id="KW-1185">Reference proteome</keyword>
<feature type="transmembrane region" description="Helical" evidence="2">
    <location>
        <begin position="137"/>
        <end position="162"/>
    </location>
</feature>
<evidence type="ECO:0000256" key="2">
    <source>
        <dbReference type="SAM" id="Phobius"/>
    </source>
</evidence>
<evidence type="ECO:0000256" key="1">
    <source>
        <dbReference type="SAM" id="MobiDB-lite"/>
    </source>
</evidence>
<sequence>MPSQCLLQPFVVLHFDKEVWGMNEFVVVEEGKDVTLTINTESSSKSGTTKEFKVFGDGKLLTHDTTYTIKSILRDPESDSPIVQMTQTITFHIPKSPYVPPKEPEPEDPEDPTEPEEPIEPEDPKDKKSLSAEMKQMLSWLIPLVACLLVALVFAIVIIVLLRRRQKKNE</sequence>
<organism evidence="3 4">
    <name type="scientific">Blattamonas nauphoetae</name>
    <dbReference type="NCBI Taxonomy" id="2049346"/>
    <lineage>
        <taxon>Eukaryota</taxon>
        <taxon>Metamonada</taxon>
        <taxon>Preaxostyla</taxon>
        <taxon>Oxymonadida</taxon>
        <taxon>Blattamonas</taxon>
    </lineage>
</organism>
<gene>
    <name evidence="3" type="ORF">BLNAU_9717</name>
</gene>
<proteinExistence type="predicted"/>
<evidence type="ECO:0000313" key="3">
    <source>
        <dbReference type="EMBL" id="KAK2955326.1"/>
    </source>
</evidence>
<name>A0ABQ9XV16_9EUKA</name>